<dbReference type="Pfam" id="PF12637">
    <property type="entry name" value="TSCPD"/>
    <property type="match status" value="1"/>
</dbReference>
<comment type="similarity">
    <text evidence="1">Belongs to the ribonucleoside diphosphate reductase class-2 family.</text>
</comment>
<evidence type="ECO:0000313" key="8">
    <source>
        <dbReference type="Proteomes" id="UP001596504"/>
    </source>
</evidence>
<sequence>MTVVEPASPMSVTPAVIRRDAPRVRRGFTTEVSIAGTEYQVLISAGDDHRPANVYIEHAKHGSFGNGMLQVVGALLTESLHHGLPLERVVALLLHTRFEPHGLTDDPDIRWVTSPIDYVARLLALHYLPRQRCIELGVLPTR</sequence>
<keyword evidence="8" id="KW-1185">Reference proteome</keyword>
<proteinExistence type="inferred from homology"/>
<protein>
    <recommendedName>
        <fullName evidence="2">ribonucleoside-diphosphate reductase</fullName>
        <ecNumber evidence="2">1.17.4.1</ecNumber>
    </recommendedName>
</protein>
<gene>
    <name evidence="7" type="ORF">ACFQRI_24135</name>
</gene>
<dbReference type="RefSeq" id="WP_380672357.1">
    <property type="nucleotide sequence ID" value="NZ_JBHTCJ010000017.1"/>
</dbReference>
<dbReference type="EC" id="1.17.4.1" evidence="2"/>
<evidence type="ECO:0000256" key="5">
    <source>
        <dbReference type="ARBA" id="ARBA00047754"/>
    </source>
</evidence>
<dbReference type="InterPro" id="IPR024434">
    <property type="entry name" value="TSCPD_dom"/>
</dbReference>
<evidence type="ECO:0000313" key="7">
    <source>
        <dbReference type="EMBL" id="MFC7344507.1"/>
    </source>
</evidence>
<keyword evidence="4" id="KW-0547">Nucleotide-binding</keyword>
<evidence type="ECO:0000256" key="3">
    <source>
        <dbReference type="ARBA" id="ARBA00022634"/>
    </source>
</evidence>
<feature type="domain" description="TSCPD" evidence="6">
    <location>
        <begin position="22"/>
        <end position="127"/>
    </location>
</feature>
<keyword evidence="3" id="KW-0237">DNA synthesis</keyword>
<dbReference type="EMBL" id="JBHTCJ010000017">
    <property type="protein sequence ID" value="MFC7344507.1"/>
    <property type="molecule type" value="Genomic_DNA"/>
</dbReference>
<reference evidence="8" key="1">
    <citation type="journal article" date="2019" name="Int. J. Syst. Evol. Microbiol.">
        <title>The Global Catalogue of Microorganisms (GCM) 10K type strain sequencing project: providing services to taxonomists for standard genome sequencing and annotation.</title>
        <authorList>
            <consortium name="The Broad Institute Genomics Platform"/>
            <consortium name="The Broad Institute Genome Sequencing Center for Infectious Disease"/>
            <person name="Wu L."/>
            <person name="Ma J."/>
        </authorList>
    </citation>
    <scope>NUCLEOTIDE SEQUENCE [LARGE SCALE GENOMIC DNA]</scope>
    <source>
        <strain evidence="8">WLHS5</strain>
    </source>
</reference>
<comment type="catalytic activity">
    <reaction evidence="5">
        <text>a 2'-deoxyribonucleoside 5'-diphosphate + [thioredoxin]-disulfide + H2O = a ribonucleoside 5'-diphosphate + [thioredoxin]-dithiol</text>
        <dbReference type="Rhea" id="RHEA:23252"/>
        <dbReference type="Rhea" id="RHEA-COMP:10698"/>
        <dbReference type="Rhea" id="RHEA-COMP:10700"/>
        <dbReference type="ChEBI" id="CHEBI:15377"/>
        <dbReference type="ChEBI" id="CHEBI:29950"/>
        <dbReference type="ChEBI" id="CHEBI:50058"/>
        <dbReference type="ChEBI" id="CHEBI:57930"/>
        <dbReference type="ChEBI" id="CHEBI:73316"/>
        <dbReference type="EC" id="1.17.4.1"/>
    </reaction>
</comment>
<accession>A0ABW2LTL4</accession>
<organism evidence="7 8">
    <name type="scientific">Saccharopolyspora griseoalba</name>
    <dbReference type="NCBI Taxonomy" id="1431848"/>
    <lineage>
        <taxon>Bacteria</taxon>
        <taxon>Bacillati</taxon>
        <taxon>Actinomycetota</taxon>
        <taxon>Actinomycetes</taxon>
        <taxon>Pseudonocardiales</taxon>
        <taxon>Pseudonocardiaceae</taxon>
        <taxon>Saccharopolyspora</taxon>
    </lineage>
</organism>
<evidence type="ECO:0000256" key="4">
    <source>
        <dbReference type="ARBA" id="ARBA00022741"/>
    </source>
</evidence>
<dbReference type="Proteomes" id="UP001596504">
    <property type="component" value="Unassembled WGS sequence"/>
</dbReference>
<name>A0ABW2LTL4_9PSEU</name>
<evidence type="ECO:0000256" key="1">
    <source>
        <dbReference type="ARBA" id="ARBA00007405"/>
    </source>
</evidence>
<evidence type="ECO:0000256" key="2">
    <source>
        <dbReference type="ARBA" id="ARBA00012274"/>
    </source>
</evidence>
<comment type="caution">
    <text evidence="7">The sequence shown here is derived from an EMBL/GenBank/DDBJ whole genome shotgun (WGS) entry which is preliminary data.</text>
</comment>
<evidence type="ECO:0000259" key="6">
    <source>
        <dbReference type="Pfam" id="PF12637"/>
    </source>
</evidence>